<reference evidence="2 3" key="1">
    <citation type="journal article" date="2017" name="BMC Genomics">
        <title>Genomic analysis of methanogenic archaea reveals a shift towards energy conservation.</title>
        <authorList>
            <person name="Gilmore S.P."/>
            <person name="Henske J.K."/>
            <person name="Sexton J.A."/>
            <person name="Solomon K.V."/>
            <person name="Seppala S."/>
            <person name="Yoo J.I."/>
            <person name="Huyett L.M."/>
            <person name="Pressman A."/>
            <person name="Cogan J.Z."/>
            <person name="Kivenson V."/>
            <person name="Peng X."/>
            <person name="Tan Y."/>
            <person name="Valentine D.L."/>
            <person name="O'Malley M.A."/>
        </authorList>
    </citation>
    <scope>NUCLEOTIDE SEQUENCE [LARGE SCALE GENOMIC DNA]</scope>
    <source>
        <strain evidence="2 3">M.o.H.</strain>
    </source>
</reference>
<keyword evidence="1" id="KW-0812">Transmembrane</keyword>
<dbReference type="Proteomes" id="UP000217784">
    <property type="component" value="Unassembled WGS sequence"/>
</dbReference>
<dbReference type="AlphaFoldDB" id="A0A2A2H6C0"/>
<keyword evidence="3" id="KW-1185">Reference proteome</keyword>
<proteinExistence type="predicted"/>
<gene>
    <name evidence="2" type="ORF">ASJ80_11795</name>
</gene>
<protein>
    <recommendedName>
        <fullName evidence="4">DUF1700 domain-containing protein</fullName>
    </recommendedName>
</protein>
<accession>A0A2A2H6C0</accession>
<evidence type="ECO:0000313" key="3">
    <source>
        <dbReference type="Proteomes" id="UP000217784"/>
    </source>
</evidence>
<feature type="transmembrane region" description="Helical" evidence="1">
    <location>
        <begin position="146"/>
        <end position="174"/>
    </location>
</feature>
<name>A0A2A2H6C0_METBR</name>
<feature type="transmembrane region" description="Helical" evidence="1">
    <location>
        <begin position="77"/>
        <end position="95"/>
    </location>
</feature>
<dbReference type="OrthoDB" id="116583at2157"/>
<feature type="transmembrane region" description="Helical" evidence="1">
    <location>
        <begin position="101"/>
        <end position="134"/>
    </location>
</feature>
<evidence type="ECO:0008006" key="4">
    <source>
        <dbReference type="Google" id="ProtNLM"/>
    </source>
</evidence>
<evidence type="ECO:0000256" key="1">
    <source>
        <dbReference type="SAM" id="Phobius"/>
    </source>
</evidence>
<sequence>MDKEEYLKKLDKLLKKLPEEDREDLILDYEEHFRIGLENGRTEKEISEALGDPENVAKQIKADYMVKKAEDKPSPGSIIEAVLAVAGLGLFNIIFVAGPSLLLAVVIISLVVAGFAIIVIGILTMLSPLLQVFFPKYIHLPVQGGILGTLIMVVGGIGVTVMGTFFVIVMAYAANRFYKVVIKLLKSNLDDIKKRTEVFK</sequence>
<keyword evidence="1" id="KW-1133">Transmembrane helix</keyword>
<dbReference type="RefSeq" id="WP_069584286.1">
    <property type="nucleotide sequence ID" value="NZ_LMVM01000012.1"/>
</dbReference>
<dbReference type="Pfam" id="PF22564">
    <property type="entry name" value="HAAS"/>
    <property type="match status" value="1"/>
</dbReference>
<organism evidence="2 3">
    <name type="scientific">Methanobacterium bryantii</name>
    <dbReference type="NCBI Taxonomy" id="2161"/>
    <lineage>
        <taxon>Archaea</taxon>
        <taxon>Methanobacteriati</taxon>
        <taxon>Methanobacteriota</taxon>
        <taxon>Methanomada group</taxon>
        <taxon>Methanobacteria</taxon>
        <taxon>Methanobacteriales</taxon>
        <taxon>Methanobacteriaceae</taxon>
        <taxon>Methanobacterium</taxon>
    </lineage>
</organism>
<dbReference type="EMBL" id="LMVM01000012">
    <property type="protein sequence ID" value="PAV04979.1"/>
    <property type="molecule type" value="Genomic_DNA"/>
</dbReference>
<keyword evidence="1" id="KW-0472">Membrane</keyword>
<comment type="caution">
    <text evidence="2">The sequence shown here is derived from an EMBL/GenBank/DDBJ whole genome shotgun (WGS) entry which is preliminary data.</text>
</comment>
<evidence type="ECO:0000313" key="2">
    <source>
        <dbReference type="EMBL" id="PAV04979.1"/>
    </source>
</evidence>